<dbReference type="Pfam" id="PF04149">
    <property type="entry name" value="DUF397"/>
    <property type="match status" value="3"/>
</dbReference>
<organism evidence="2 3">
    <name type="scientific">Yinghuangia soli</name>
    <dbReference type="NCBI Taxonomy" id="2908204"/>
    <lineage>
        <taxon>Bacteria</taxon>
        <taxon>Bacillati</taxon>
        <taxon>Actinomycetota</taxon>
        <taxon>Actinomycetes</taxon>
        <taxon>Kitasatosporales</taxon>
        <taxon>Streptomycetaceae</taxon>
        <taxon>Yinghuangia</taxon>
    </lineage>
</organism>
<dbReference type="Proteomes" id="UP001165378">
    <property type="component" value="Unassembled WGS sequence"/>
</dbReference>
<dbReference type="PROSITE" id="PS51257">
    <property type="entry name" value="PROKAR_LIPOPROTEIN"/>
    <property type="match status" value="1"/>
</dbReference>
<evidence type="ECO:0000313" key="2">
    <source>
        <dbReference type="EMBL" id="MCF2533403.1"/>
    </source>
</evidence>
<proteinExistence type="predicted"/>
<dbReference type="RefSeq" id="WP_235058178.1">
    <property type="nucleotide sequence ID" value="NZ_JAKFHA010000048.1"/>
</dbReference>
<sequence>MTKQHGFAPVGWRKSSYSNGTGGSCVEVAQSWRKSSYSGGSGGNCVEVAGAWRKSSHSGGNGGSCLEVADGNLPLVPVRDSKDVARGFILIPAGSWAELAKALS</sequence>
<evidence type="ECO:0000313" key="3">
    <source>
        <dbReference type="Proteomes" id="UP001165378"/>
    </source>
</evidence>
<dbReference type="InterPro" id="IPR007278">
    <property type="entry name" value="DUF397"/>
</dbReference>
<protein>
    <submittedName>
        <fullName evidence="2">DUF397 domain-containing protein</fullName>
    </submittedName>
</protein>
<reference evidence="2" key="1">
    <citation type="submission" date="2022-01" db="EMBL/GenBank/DDBJ databases">
        <title>Genome-Based Taxonomic Classification of the Phylum Actinobacteria.</title>
        <authorList>
            <person name="Gao Y."/>
        </authorList>
    </citation>
    <scope>NUCLEOTIDE SEQUENCE</scope>
    <source>
        <strain evidence="2">KLBMP 8922</strain>
    </source>
</reference>
<name>A0AA41Q872_9ACTN</name>
<dbReference type="EMBL" id="JAKFHA010000048">
    <property type="protein sequence ID" value="MCF2533403.1"/>
    <property type="molecule type" value="Genomic_DNA"/>
</dbReference>
<evidence type="ECO:0000259" key="1">
    <source>
        <dbReference type="Pfam" id="PF04149"/>
    </source>
</evidence>
<keyword evidence="3" id="KW-1185">Reference proteome</keyword>
<feature type="domain" description="DUF397" evidence="1">
    <location>
        <begin position="51"/>
        <end position="102"/>
    </location>
</feature>
<feature type="domain" description="DUF397" evidence="1">
    <location>
        <begin position="11"/>
        <end position="29"/>
    </location>
</feature>
<feature type="domain" description="DUF397" evidence="1">
    <location>
        <begin position="31"/>
        <end position="49"/>
    </location>
</feature>
<gene>
    <name evidence="2" type="ORF">LZ495_40155</name>
</gene>
<accession>A0AA41Q872</accession>
<comment type="caution">
    <text evidence="2">The sequence shown here is derived from an EMBL/GenBank/DDBJ whole genome shotgun (WGS) entry which is preliminary data.</text>
</comment>
<dbReference type="AlphaFoldDB" id="A0AA41Q872"/>